<dbReference type="InterPro" id="IPR000212">
    <property type="entry name" value="DNA_helicase_UvrD/REP"/>
</dbReference>
<dbReference type="Pfam" id="PF13361">
    <property type="entry name" value="UvrD_C"/>
    <property type="match status" value="1"/>
</dbReference>
<evidence type="ECO:0000256" key="7">
    <source>
        <dbReference type="ARBA" id="ARBA00022840"/>
    </source>
</evidence>
<keyword evidence="5 13" id="KW-0347">Helicase</keyword>
<dbReference type="RefSeq" id="WP_217065428.1">
    <property type="nucleotide sequence ID" value="NZ_JAHQCS010000075.1"/>
</dbReference>
<dbReference type="CDD" id="cd17932">
    <property type="entry name" value="DEXQc_UvrD"/>
    <property type="match status" value="1"/>
</dbReference>
<dbReference type="PROSITE" id="PS51198">
    <property type="entry name" value="UVRD_HELICASE_ATP_BIND"/>
    <property type="match status" value="1"/>
</dbReference>
<dbReference type="NCBIfam" id="TIGR02785">
    <property type="entry name" value="addA_Gpos"/>
    <property type="match status" value="1"/>
</dbReference>
<dbReference type="EMBL" id="JAHQCS010000075">
    <property type="protein sequence ID" value="MBU9711506.1"/>
    <property type="molecule type" value="Genomic_DNA"/>
</dbReference>
<keyword evidence="7 13" id="KW-0067">ATP-binding</keyword>
<evidence type="ECO:0000256" key="3">
    <source>
        <dbReference type="ARBA" id="ARBA00022763"/>
    </source>
</evidence>
<evidence type="ECO:0000256" key="9">
    <source>
        <dbReference type="ARBA" id="ARBA00023204"/>
    </source>
</evidence>
<sequence length="1246" mass="143636">MRINAKPEGATWTDDQWKAIDASGNNILVAAAAGSGKTAVLVERIIRKIVDPARGVDVDRLLIVTFTNAAAAEMRNRIGEAIEKELKKNPTSLHLRRQLSILQRANISTLHSFCMKVVRQFYYEVEVDPKFRILDDTEGELIREEILDDLFEEEYGKEKNDAFFEVVDKYSGDRTDEPLRHLIRKLFDFSRSHPDPSAWLDQLVATYEVDHVNELEELPWTRDLIKDVRIQLEGAKSWLEKGMALTKESGGPAKYSENFDVDLEYVNRLTTARTWKELYIYFQQEGFGRLKSISKKEDVDETLKERTKGLREQAKKLVEGIRKELFLRDPETMLQDVKEMAPSVSVIVQLVKDFTGRYMDNKREKAVLDFNDLEHLCLSILWKKKKGTGEWVPSNAANEFKEHFTEVLTDEYQDTNLVQEMILSLLAKEDNRFMVGDVKQSIYRFRLAEPSLFLTKYATFQKQGDGPGWRIDLAKNFRSRSEVLDATNFIFRQIMDATVGEIDYDTDAELRLGNEDYPVQDGLETELAVINKGIPLTVQDSTDEQIVLEEDLETSQMETRYMISQIKKLVKNGYPVFDKQRNTTRPITYRDIVILMRSMPWAATMMDECKKEGIPVYAELSSGYFEAVEVQVMMSLLKVIDNPYQDIPLASVLRSPIYGLDEQQLAHIRIMDKYGTYFEALKKTASESPDKELREMGTDFLHKMDHWRTKARNGSLSELIWDLYRETGYFDYVGGMPGGKQRQANLRALYDRARSYEETSFRGLFRFLRFIERMQERGDDLGTARALGEQEDVVRIMTIHKSKGLEFPVVFVAGMNKRFNIQDLHGSYLLHKDLGFGSKYIDPKLRVAYPTLPQLAIKKRMHMETLAEEMRVLYVALTRAKEKLYLVGSVNEAEKTVEKWNGFLSHTEWLLPAIDRQKGLSYLDWVGPAVSRHHSSRDLFTEGEESVQSKCDDVRMDPSKWKVTVVDQESLQSSKVDEEKEETSIESAIYHLKPIPFGSDNGEMVKGRLEWKYSYTNSTIHRSKQTVSELKQELHDEYSEKQFISGFQSKYADRPKFLQEKSLSATEMGTVMHAVMQHLPLTEQPTEEIIEKQVKLMVEKELLTKEQGEVVDVEKIARFFTTNIGKRMLTAKKIEREIPFSLGISASQAYSSWNGDEENTVIIQGVIDCVYEDADGKLVLLDYKTDKIEGRFPGGFEEGKEVLKERYSVQLSLYLQALESIWKETIDEAHLFFFDGAHVLTMKGGE</sequence>
<evidence type="ECO:0000256" key="14">
    <source>
        <dbReference type="PROSITE-ProRule" id="PRU00560"/>
    </source>
</evidence>
<comment type="catalytic activity">
    <reaction evidence="11 13">
        <text>Couples ATP hydrolysis with the unwinding of duplex DNA by translocating in the 3'-5' direction.</text>
        <dbReference type="EC" id="5.6.2.4"/>
    </reaction>
</comment>
<dbReference type="PANTHER" id="PTHR11070:SF48">
    <property type="entry name" value="ATP-DEPENDENT HELICASE_NUCLEASE SUBUNIT A"/>
    <property type="match status" value="1"/>
</dbReference>
<evidence type="ECO:0000256" key="13">
    <source>
        <dbReference type="HAMAP-Rule" id="MF_01451"/>
    </source>
</evidence>
<name>A0ABS6JD58_9BACI</name>
<dbReference type="CDD" id="cd18807">
    <property type="entry name" value="SF1_C_UvrD"/>
    <property type="match status" value="1"/>
</dbReference>
<accession>A0ABS6JD58</accession>
<dbReference type="PANTHER" id="PTHR11070">
    <property type="entry name" value="UVRD / RECB / PCRA DNA HELICASE FAMILY MEMBER"/>
    <property type="match status" value="1"/>
</dbReference>
<gene>
    <name evidence="13 17" type="primary">addA</name>
    <name evidence="17" type="ORF">KS419_07145</name>
</gene>
<keyword evidence="1 13" id="KW-0540">Nuclease</keyword>
<evidence type="ECO:0000256" key="12">
    <source>
        <dbReference type="ARBA" id="ARBA00048988"/>
    </source>
</evidence>
<keyword evidence="10 13" id="KW-0413">Isomerase</keyword>
<dbReference type="InterPro" id="IPR014017">
    <property type="entry name" value="DNA_helicase_UvrD-like_C"/>
</dbReference>
<evidence type="ECO:0000313" key="17">
    <source>
        <dbReference type="EMBL" id="MBU9711506.1"/>
    </source>
</evidence>
<dbReference type="InterPro" id="IPR014152">
    <property type="entry name" value="AddA"/>
</dbReference>
<feature type="domain" description="UvrD-like helicase C-terminal" evidence="16">
    <location>
        <begin position="507"/>
        <end position="804"/>
    </location>
</feature>
<dbReference type="HAMAP" id="MF_01451">
    <property type="entry name" value="AddA"/>
    <property type="match status" value="1"/>
</dbReference>
<evidence type="ECO:0000256" key="11">
    <source>
        <dbReference type="ARBA" id="ARBA00034617"/>
    </source>
</evidence>
<proteinExistence type="inferred from homology"/>
<keyword evidence="4 13" id="KW-0378">Hydrolase</keyword>
<dbReference type="Pfam" id="PF00580">
    <property type="entry name" value="UvrD-helicase"/>
    <property type="match status" value="2"/>
</dbReference>
<evidence type="ECO:0000259" key="15">
    <source>
        <dbReference type="PROSITE" id="PS51198"/>
    </source>
</evidence>
<keyword evidence="8 13" id="KW-0238">DNA-binding</keyword>
<comment type="similarity">
    <text evidence="13">Belongs to the helicase family. AddA subfamily.</text>
</comment>
<keyword evidence="18" id="KW-1185">Reference proteome</keyword>
<evidence type="ECO:0000259" key="16">
    <source>
        <dbReference type="PROSITE" id="PS51217"/>
    </source>
</evidence>
<evidence type="ECO:0000313" key="18">
    <source>
        <dbReference type="Proteomes" id="UP000784880"/>
    </source>
</evidence>
<dbReference type="InterPro" id="IPR014016">
    <property type="entry name" value="UvrD-like_ATP-bd"/>
</dbReference>
<evidence type="ECO:0000256" key="5">
    <source>
        <dbReference type="ARBA" id="ARBA00022806"/>
    </source>
</evidence>
<dbReference type="Pfam" id="PF12705">
    <property type="entry name" value="PDDEXK_1"/>
    <property type="match status" value="1"/>
</dbReference>
<dbReference type="Proteomes" id="UP000784880">
    <property type="component" value="Unassembled WGS sequence"/>
</dbReference>
<dbReference type="GO" id="GO:0004386">
    <property type="term" value="F:helicase activity"/>
    <property type="evidence" value="ECO:0007669"/>
    <property type="project" value="UniProtKB-KW"/>
</dbReference>
<dbReference type="PROSITE" id="PS51217">
    <property type="entry name" value="UVRD_HELICASE_CTER"/>
    <property type="match status" value="1"/>
</dbReference>
<evidence type="ECO:0000256" key="2">
    <source>
        <dbReference type="ARBA" id="ARBA00022741"/>
    </source>
</evidence>
<dbReference type="EC" id="3.1.-.-" evidence="13"/>
<evidence type="ECO:0000256" key="8">
    <source>
        <dbReference type="ARBA" id="ARBA00023125"/>
    </source>
</evidence>
<organism evidence="17 18">
    <name type="scientific">Evansella tamaricis</name>
    <dbReference type="NCBI Taxonomy" id="2069301"/>
    <lineage>
        <taxon>Bacteria</taxon>
        <taxon>Bacillati</taxon>
        <taxon>Bacillota</taxon>
        <taxon>Bacilli</taxon>
        <taxon>Bacillales</taxon>
        <taxon>Bacillaceae</taxon>
        <taxon>Evansella</taxon>
    </lineage>
</organism>
<keyword evidence="6 13" id="KW-0269">Exonuclease</keyword>
<feature type="domain" description="UvrD-like helicase ATP-binding" evidence="15">
    <location>
        <begin position="10"/>
        <end position="480"/>
    </location>
</feature>
<keyword evidence="2 13" id="KW-0547">Nucleotide-binding</keyword>
<comment type="caution">
    <text evidence="17">The sequence shown here is derived from an EMBL/GenBank/DDBJ whole genome shotgun (WGS) entry which is preliminary data.</text>
</comment>
<reference evidence="17 18" key="1">
    <citation type="submission" date="2021-06" db="EMBL/GenBank/DDBJ databases">
        <title>Bacillus sp. RD4P76, an endophyte from a halophyte.</title>
        <authorList>
            <person name="Sun J.-Q."/>
        </authorList>
    </citation>
    <scope>NUCLEOTIDE SEQUENCE [LARGE SCALE GENOMIC DNA]</scope>
    <source>
        <strain evidence="17 18">CGMCC 1.15917</strain>
    </source>
</reference>
<dbReference type="EC" id="5.6.2.4" evidence="13"/>
<protein>
    <recommendedName>
        <fullName evidence="13">ATP-dependent helicase/nuclease subunit A</fullName>
        <ecNumber evidence="13">3.1.-.-</ecNumber>
        <ecNumber evidence="13">5.6.2.4</ecNumber>
    </recommendedName>
    <alternativeName>
        <fullName evidence="13">ATP-dependent helicase/nuclease AddA</fullName>
    </alternativeName>
    <alternativeName>
        <fullName evidence="13">DNA 3'-5' helicase AddA</fullName>
    </alternativeName>
</protein>
<feature type="binding site" evidence="14">
    <location>
        <begin position="31"/>
        <end position="38"/>
    </location>
    <ligand>
        <name>ATP</name>
        <dbReference type="ChEBI" id="CHEBI:30616"/>
    </ligand>
</feature>
<dbReference type="InterPro" id="IPR038726">
    <property type="entry name" value="PDDEXK_AddAB-type"/>
</dbReference>
<keyword evidence="9 13" id="KW-0234">DNA repair</keyword>
<keyword evidence="3 13" id="KW-0227">DNA damage</keyword>
<comment type="cofactor">
    <cofactor evidence="13">
        <name>Mg(2+)</name>
        <dbReference type="ChEBI" id="CHEBI:18420"/>
    </cofactor>
</comment>
<evidence type="ECO:0000256" key="4">
    <source>
        <dbReference type="ARBA" id="ARBA00022801"/>
    </source>
</evidence>
<evidence type="ECO:0000256" key="6">
    <source>
        <dbReference type="ARBA" id="ARBA00022839"/>
    </source>
</evidence>
<evidence type="ECO:0000256" key="10">
    <source>
        <dbReference type="ARBA" id="ARBA00023235"/>
    </source>
</evidence>
<comment type="subunit">
    <text evidence="13">Heterodimer of AddA and AddB/RexB.</text>
</comment>
<comment type="catalytic activity">
    <reaction evidence="12 13">
        <text>ATP + H2O = ADP + phosphate + H(+)</text>
        <dbReference type="Rhea" id="RHEA:13065"/>
        <dbReference type="ChEBI" id="CHEBI:15377"/>
        <dbReference type="ChEBI" id="CHEBI:15378"/>
        <dbReference type="ChEBI" id="CHEBI:30616"/>
        <dbReference type="ChEBI" id="CHEBI:43474"/>
        <dbReference type="ChEBI" id="CHEBI:456216"/>
        <dbReference type="EC" id="5.6.2.4"/>
    </reaction>
</comment>
<evidence type="ECO:0000256" key="1">
    <source>
        <dbReference type="ARBA" id="ARBA00022722"/>
    </source>
</evidence>
<comment type="function">
    <text evidence="13">The heterodimer acts as both an ATP-dependent DNA helicase and an ATP-dependent, dual-direction single-stranded exonuclease. Recognizes the chi site generating a DNA molecule suitable for the initiation of homologous recombination. The AddA nuclease domain is required for chi fragment generation; this subunit has the helicase and 3' -&gt; 5' nuclease activities.</text>
</comment>